<dbReference type="InterPro" id="IPR058731">
    <property type="entry name" value="Znf-B_box_ZFPL1-like"/>
</dbReference>
<evidence type="ECO:0000259" key="1">
    <source>
        <dbReference type="Pfam" id="PF25993"/>
    </source>
</evidence>
<keyword evidence="3" id="KW-1185">Reference proteome</keyword>
<evidence type="ECO:0000313" key="2">
    <source>
        <dbReference type="EMBL" id="KAF0924557.1"/>
    </source>
</evidence>
<dbReference type="Proteomes" id="UP000479710">
    <property type="component" value="Unassembled WGS sequence"/>
</dbReference>
<sequence>MPQGKPPPAGLRRHALRRPGSIRALVRLRHGRGGFGIWGAQRVRRWRGPGSDRVTRVYCFVHKVPVCDKCICFPEHQLCVSFTVSAVLKGNWLVAKDKPPMPVLAVIFPREGSDPTKWRSCGTTQH</sequence>
<gene>
    <name evidence="2" type="ORF">E2562_010196</name>
</gene>
<accession>A0A6G1EII7</accession>
<name>A0A6G1EII7_9ORYZ</name>
<dbReference type="AlphaFoldDB" id="A0A6G1EII7"/>
<dbReference type="EMBL" id="SPHZ02000003">
    <property type="protein sequence ID" value="KAF0924557.1"/>
    <property type="molecule type" value="Genomic_DNA"/>
</dbReference>
<feature type="domain" description="ZFPL1-like B-box zinc-binding" evidence="1">
    <location>
        <begin position="53"/>
        <end position="80"/>
    </location>
</feature>
<proteinExistence type="predicted"/>
<comment type="caution">
    <text evidence="2">The sequence shown here is derived from an EMBL/GenBank/DDBJ whole genome shotgun (WGS) entry which is preliminary data.</text>
</comment>
<evidence type="ECO:0000313" key="3">
    <source>
        <dbReference type="Proteomes" id="UP000479710"/>
    </source>
</evidence>
<dbReference type="Pfam" id="PF25993">
    <property type="entry name" value="zf-B_box_ZFPL1"/>
    <property type="match status" value="1"/>
</dbReference>
<reference evidence="2 3" key="1">
    <citation type="submission" date="2019-11" db="EMBL/GenBank/DDBJ databases">
        <title>Whole genome sequence of Oryza granulata.</title>
        <authorList>
            <person name="Li W."/>
        </authorList>
    </citation>
    <scope>NUCLEOTIDE SEQUENCE [LARGE SCALE GENOMIC DNA]</scope>
    <source>
        <strain evidence="3">cv. Menghai</strain>
        <tissue evidence="2">Leaf</tissue>
    </source>
</reference>
<organism evidence="2 3">
    <name type="scientific">Oryza meyeriana var. granulata</name>
    <dbReference type="NCBI Taxonomy" id="110450"/>
    <lineage>
        <taxon>Eukaryota</taxon>
        <taxon>Viridiplantae</taxon>
        <taxon>Streptophyta</taxon>
        <taxon>Embryophyta</taxon>
        <taxon>Tracheophyta</taxon>
        <taxon>Spermatophyta</taxon>
        <taxon>Magnoliopsida</taxon>
        <taxon>Liliopsida</taxon>
        <taxon>Poales</taxon>
        <taxon>Poaceae</taxon>
        <taxon>BOP clade</taxon>
        <taxon>Oryzoideae</taxon>
        <taxon>Oryzeae</taxon>
        <taxon>Oryzinae</taxon>
        <taxon>Oryza</taxon>
        <taxon>Oryza meyeriana</taxon>
    </lineage>
</organism>
<protein>
    <recommendedName>
        <fullName evidence="1">ZFPL1-like B-box zinc-binding domain-containing protein</fullName>
    </recommendedName>
</protein>